<dbReference type="SUPFAM" id="SSF48179">
    <property type="entry name" value="6-phosphogluconate dehydrogenase C-terminal domain-like"/>
    <property type="match status" value="1"/>
</dbReference>
<proteinExistence type="inferred from homology"/>
<evidence type="ECO:0000256" key="4">
    <source>
        <dbReference type="SAM" id="MobiDB-lite"/>
    </source>
</evidence>
<organism evidence="8 9">
    <name type="scientific">Pseudocercospora fuligena</name>
    <dbReference type="NCBI Taxonomy" id="685502"/>
    <lineage>
        <taxon>Eukaryota</taxon>
        <taxon>Fungi</taxon>
        <taxon>Dikarya</taxon>
        <taxon>Ascomycota</taxon>
        <taxon>Pezizomycotina</taxon>
        <taxon>Dothideomycetes</taxon>
        <taxon>Dothideomycetidae</taxon>
        <taxon>Mycosphaerellales</taxon>
        <taxon>Mycosphaerellaceae</taxon>
        <taxon>Pseudocercospora</taxon>
    </lineage>
</organism>
<dbReference type="GO" id="GO:0015940">
    <property type="term" value="P:pantothenate biosynthetic process"/>
    <property type="evidence" value="ECO:0007669"/>
    <property type="project" value="InterPro"/>
</dbReference>
<feature type="region of interest" description="Disordered" evidence="4">
    <location>
        <begin position="327"/>
        <end position="347"/>
    </location>
</feature>
<evidence type="ECO:0008006" key="10">
    <source>
        <dbReference type="Google" id="ProtNLM"/>
    </source>
</evidence>
<evidence type="ECO:0000313" key="8">
    <source>
        <dbReference type="EMBL" id="KAF7195635.1"/>
    </source>
</evidence>
<feature type="domain" description="Ketopantoate reductase N-terminal" evidence="5">
    <location>
        <begin position="356"/>
        <end position="515"/>
    </location>
</feature>
<dbReference type="Pfam" id="PF20434">
    <property type="entry name" value="BD-FAE"/>
    <property type="match status" value="1"/>
</dbReference>
<dbReference type="GO" id="GO:0008677">
    <property type="term" value="F:2-dehydropantoate 2-reductase activity"/>
    <property type="evidence" value="ECO:0007669"/>
    <property type="project" value="InterPro"/>
</dbReference>
<dbReference type="Gene3D" id="3.40.50.1820">
    <property type="entry name" value="alpha/beta hydrolase"/>
    <property type="match status" value="1"/>
</dbReference>
<sequence>MEHLPALGTAIGEIVKPTLQLYEPLLLQNAETIRSVPKQTQQYASHERQKLDIYTPEKPNITNGRRPVLIFLYGGGLIMGHKTLPGYAGDLCHANIASFYALKYGYTVVVPDYRLVGKHDAVFPSGGEDVTLAVEWLLANPAIVGEEPLDLFMMGNSAGGLHLSTFLLHPSFEATRAKVLSGNGTRLRGAILLSVPFSFGQAKPDRAAVNEAYFGSDMGKTKSPLGLLKSAAKQGPIDIAQAGTRIFVLNGDLDPVDEIMHPRDEFVQEWMSINTAESRRALAVDMMLGHNHISPFASLGTGAYEEEAWGHQVGTFCENIRKFKPSHHGTHNIKRSKSTETHTTTKMGSLEKKSRVLVIGTGGVGTMAAYALETGGKAEVTAVCRSNYNIVSTKGFEIDSLDHGNGIKGFKPTHILNKIPDVQSENLEPYDYVVVSTKNVPDVKPTVLDLIRPAVTPGVTTIVLLQNGLNIEKPIIEEFPENVVLSGVAFIGATEVSHGVIRHDDADRTKLGPFAGQKVSAERAEAEARKFIDLYMACGKVEWEYDDDVTFTRWRKLVYNSSFNSVAAVLGMDTARMRMSEIVIDDLIRPAMLEIIAIAKAAGVDLPKGIDDTLIRCDPTDTAFVPSMGQDALKGNYIEMENIVGEPVREAERLAVPAPTLRTIYGFLRGIQLKTKEAKGLWEPKFEKGNPYA</sequence>
<dbReference type="Pfam" id="PF08546">
    <property type="entry name" value="ApbA_C"/>
    <property type="match status" value="1"/>
</dbReference>
<dbReference type="InterPro" id="IPR013328">
    <property type="entry name" value="6PGD_dom2"/>
</dbReference>
<dbReference type="InterPro" id="IPR051402">
    <property type="entry name" value="KPR-Related"/>
</dbReference>
<dbReference type="OrthoDB" id="3609at2759"/>
<evidence type="ECO:0000256" key="2">
    <source>
        <dbReference type="ARBA" id="ARBA00022857"/>
    </source>
</evidence>
<dbReference type="PANTHER" id="PTHR21708:SF30">
    <property type="entry name" value="2-DEHYDROPANTOATE 2-REDUCTASE-RELATED"/>
    <property type="match status" value="1"/>
</dbReference>
<dbReference type="SUPFAM" id="SSF51735">
    <property type="entry name" value="NAD(P)-binding Rossmann-fold domains"/>
    <property type="match status" value="1"/>
</dbReference>
<dbReference type="SUPFAM" id="SSF53474">
    <property type="entry name" value="alpha/beta-Hydrolases"/>
    <property type="match status" value="1"/>
</dbReference>
<dbReference type="InterPro" id="IPR013332">
    <property type="entry name" value="KPR_N"/>
</dbReference>
<dbReference type="Pfam" id="PF02558">
    <property type="entry name" value="ApbA"/>
    <property type="match status" value="1"/>
</dbReference>
<gene>
    <name evidence="8" type="ORF">HII31_02953</name>
</gene>
<comment type="similarity">
    <text evidence="1">Belongs to the ketopantoate reductase family.</text>
</comment>
<dbReference type="Gene3D" id="1.10.1040.10">
    <property type="entry name" value="N-(1-d-carboxylethyl)-l-norvaline Dehydrogenase, domain 2"/>
    <property type="match status" value="1"/>
</dbReference>
<dbReference type="NCBIfam" id="TIGR00745">
    <property type="entry name" value="apbA_panE"/>
    <property type="match status" value="1"/>
</dbReference>
<evidence type="ECO:0000256" key="3">
    <source>
        <dbReference type="ARBA" id="ARBA00023002"/>
    </source>
</evidence>
<keyword evidence="3" id="KW-0560">Oxidoreductase</keyword>
<comment type="caution">
    <text evidence="8">The sequence shown here is derived from an EMBL/GenBank/DDBJ whole genome shotgun (WGS) entry which is preliminary data.</text>
</comment>
<dbReference type="FunFam" id="1.10.1040.10:FF:000017">
    <property type="entry name" value="2-dehydropantoate 2-reductase"/>
    <property type="match status" value="1"/>
</dbReference>
<evidence type="ECO:0000259" key="7">
    <source>
        <dbReference type="Pfam" id="PF20434"/>
    </source>
</evidence>
<reference evidence="8" key="1">
    <citation type="submission" date="2020-04" db="EMBL/GenBank/DDBJ databases">
        <title>Draft genome resource of the tomato pathogen Pseudocercospora fuligena.</title>
        <authorList>
            <person name="Zaccaron A."/>
        </authorList>
    </citation>
    <scope>NUCLEOTIDE SEQUENCE</scope>
    <source>
        <strain evidence="8">PF001</strain>
    </source>
</reference>
<feature type="compositionally biased region" description="Basic residues" evidence="4">
    <location>
        <begin position="327"/>
        <end position="336"/>
    </location>
</feature>
<dbReference type="GO" id="GO:0005737">
    <property type="term" value="C:cytoplasm"/>
    <property type="evidence" value="ECO:0007669"/>
    <property type="project" value="TreeGrafter"/>
</dbReference>
<dbReference type="AlphaFoldDB" id="A0A8H6VQW5"/>
<dbReference type="InterPro" id="IPR013752">
    <property type="entry name" value="KPA_reductase"/>
</dbReference>
<evidence type="ECO:0000259" key="5">
    <source>
        <dbReference type="Pfam" id="PF02558"/>
    </source>
</evidence>
<dbReference type="EMBL" id="JABCIY010000038">
    <property type="protein sequence ID" value="KAF7195635.1"/>
    <property type="molecule type" value="Genomic_DNA"/>
</dbReference>
<dbReference type="PANTHER" id="PTHR21708">
    <property type="entry name" value="PROBABLE 2-DEHYDROPANTOATE 2-REDUCTASE"/>
    <property type="match status" value="1"/>
</dbReference>
<dbReference type="Gene3D" id="3.40.50.720">
    <property type="entry name" value="NAD(P)-binding Rossmann-like Domain"/>
    <property type="match status" value="1"/>
</dbReference>
<protein>
    <recommendedName>
        <fullName evidence="10">2-dehydropantoate 2-reductase</fullName>
    </recommendedName>
</protein>
<evidence type="ECO:0000259" key="6">
    <source>
        <dbReference type="Pfam" id="PF08546"/>
    </source>
</evidence>
<dbReference type="InterPro" id="IPR049492">
    <property type="entry name" value="BD-FAE-like_dom"/>
</dbReference>
<dbReference type="InterPro" id="IPR029058">
    <property type="entry name" value="AB_hydrolase_fold"/>
</dbReference>
<accession>A0A8H6VQW5</accession>
<name>A0A8H6VQW5_9PEZI</name>
<dbReference type="InterPro" id="IPR003710">
    <property type="entry name" value="ApbA"/>
</dbReference>
<dbReference type="InterPro" id="IPR008927">
    <property type="entry name" value="6-PGluconate_DH-like_C_sf"/>
</dbReference>
<keyword evidence="2" id="KW-0521">NADP</keyword>
<dbReference type="Proteomes" id="UP000660729">
    <property type="component" value="Unassembled WGS sequence"/>
</dbReference>
<evidence type="ECO:0000256" key="1">
    <source>
        <dbReference type="ARBA" id="ARBA00007870"/>
    </source>
</evidence>
<feature type="domain" description="BD-FAE-like" evidence="7">
    <location>
        <begin position="51"/>
        <end position="166"/>
    </location>
</feature>
<feature type="domain" description="Ketopantoate reductase C-terminal" evidence="6">
    <location>
        <begin position="552"/>
        <end position="672"/>
    </location>
</feature>
<dbReference type="InterPro" id="IPR036291">
    <property type="entry name" value="NAD(P)-bd_dom_sf"/>
</dbReference>
<keyword evidence="9" id="KW-1185">Reference proteome</keyword>
<evidence type="ECO:0000313" key="9">
    <source>
        <dbReference type="Proteomes" id="UP000660729"/>
    </source>
</evidence>